<reference evidence="6 7" key="1">
    <citation type="journal article" date="2014" name="Genome Biol. Evol.">
        <title>The secreted proteins of Achlya hypogyna and Thraustotheca clavata identify the ancestral oomycete secretome and reveal gene acquisitions by horizontal gene transfer.</title>
        <authorList>
            <person name="Misner I."/>
            <person name="Blouin N."/>
            <person name="Leonard G."/>
            <person name="Richards T.A."/>
            <person name="Lane C.E."/>
        </authorList>
    </citation>
    <scope>NUCLEOTIDE SEQUENCE [LARGE SCALE GENOMIC DNA]</scope>
    <source>
        <strain evidence="6 7">ATCC 48635</strain>
    </source>
</reference>
<organism evidence="6 7">
    <name type="scientific">Achlya hypogyna</name>
    <name type="common">Oomycete</name>
    <name type="synonym">Protoachlya hypogyna</name>
    <dbReference type="NCBI Taxonomy" id="1202772"/>
    <lineage>
        <taxon>Eukaryota</taxon>
        <taxon>Sar</taxon>
        <taxon>Stramenopiles</taxon>
        <taxon>Oomycota</taxon>
        <taxon>Saprolegniomycetes</taxon>
        <taxon>Saprolegniales</taxon>
        <taxon>Achlyaceae</taxon>
        <taxon>Achlya</taxon>
    </lineage>
</organism>
<dbReference type="GO" id="GO:0046872">
    <property type="term" value="F:metal ion binding"/>
    <property type="evidence" value="ECO:0007669"/>
    <property type="project" value="UniProtKB-KW"/>
</dbReference>
<feature type="binding site" evidence="3">
    <location>
        <position position="97"/>
    </location>
    <ligand>
        <name>Mg(2+)</name>
        <dbReference type="ChEBI" id="CHEBI:18420"/>
        <note>catalytic</note>
    </ligand>
</feature>
<dbReference type="OrthoDB" id="69221at2759"/>
<evidence type="ECO:0000259" key="5">
    <source>
        <dbReference type="SMART" id="SM00892"/>
    </source>
</evidence>
<comment type="similarity">
    <text evidence="1">Belongs to the DNA/RNA non-specific endonuclease family.</text>
</comment>
<feature type="domain" description="DNA/RNA non-specific endonuclease/pyrophosphatase/phosphodiesterase" evidence="5">
    <location>
        <begin position="4"/>
        <end position="208"/>
    </location>
</feature>
<keyword evidence="7" id="KW-1185">Reference proteome</keyword>
<dbReference type="Pfam" id="PF01223">
    <property type="entry name" value="Endonuclease_NS"/>
    <property type="match status" value="1"/>
</dbReference>
<dbReference type="InterPro" id="IPR044929">
    <property type="entry name" value="DNA/RNA_non-sp_Endonuclease_sf"/>
</dbReference>
<dbReference type="InterPro" id="IPR044925">
    <property type="entry name" value="His-Me_finger_sf"/>
</dbReference>
<feature type="non-terminal residue" evidence="6">
    <location>
        <position position="1"/>
    </location>
</feature>
<dbReference type="EMBL" id="JNBR01000272">
    <property type="protein sequence ID" value="OQR95541.1"/>
    <property type="molecule type" value="Genomic_DNA"/>
</dbReference>
<dbReference type="SUPFAM" id="SSF54060">
    <property type="entry name" value="His-Me finger endonucleases"/>
    <property type="match status" value="1"/>
</dbReference>
<feature type="non-terminal residue" evidence="6">
    <location>
        <position position="211"/>
    </location>
</feature>
<keyword evidence="6" id="KW-0255">Endonuclease</keyword>
<dbReference type="InterPro" id="IPR040255">
    <property type="entry name" value="Non-specific_endonuclease"/>
</dbReference>
<comment type="caution">
    <text evidence="6">The sequence shown here is derived from an EMBL/GenBank/DDBJ whole genome shotgun (WGS) entry which is preliminary data.</text>
</comment>
<feature type="domain" description="ENPP1-3/EXOG-like endonuclease/phosphodiesterase" evidence="4">
    <location>
        <begin position="5"/>
        <end position="199"/>
    </location>
</feature>
<dbReference type="GO" id="GO:0004519">
    <property type="term" value="F:endonuclease activity"/>
    <property type="evidence" value="ECO:0007669"/>
    <property type="project" value="UniProtKB-KW"/>
</dbReference>
<keyword evidence="3" id="KW-0479">Metal-binding</keyword>
<dbReference type="Gene3D" id="3.40.570.10">
    <property type="entry name" value="Extracellular Endonuclease, subunit A"/>
    <property type="match status" value="1"/>
</dbReference>
<evidence type="ECO:0000256" key="1">
    <source>
        <dbReference type="ARBA" id="ARBA00010052"/>
    </source>
</evidence>
<dbReference type="STRING" id="1202772.A0A1V9ZCA2"/>
<name>A0A1V9ZCA2_ACHHY</name>
<keyword evidence="6" id="KW-0540">Nuclease</keyword>
<proteinExistence type="inferred from homology"/>
<dbReference type="InterPro" id="IPR020821">
    <property type="entry name" value="ENPP1-3/EXOG-like_nuc-like"/>
</dbReference>
<sequence length="211" mass="23534">KTLSYKGYELSYNCDAAAADRWTYTIGFDNGTAKRPSSFYKDPKLPASCKQQASTKAYGQGYDRGHLVASNHMDADDVTIRESHYMTNILPQVGTFNKGIWAKTEAIEDCYRDLHPITTYGGVVFSDSSNDIFVDGWGVKTPDFWWKVVLTKDDAGNDKIISWYFPNEENLGPLDDYLTSVDAIEKKLNDGLGPIPVPLKLKALVAPSSWT</sequence>
<feature type="active site" description="Proton acceptor" evidence="2">
    <location>
        <position position="66"/>
    </location>
</feature>
<dbReference type="SMART" id="SM00477">
    <property type="entry name" value="NUC"/>
    <property type="match status" value="1"/>
</dbReference>
<keyword evidence="6" id="KW-0378">Hydrolase</keyword>
<evidence type="ECO:0000259" key="4">
    <source>
        <dbReference type="SMART" id="SM00477"/>
    </source>
</evidence>
<dbReference type="Proteomes" id="UP000243579">
    <property type="component" value="Unassembled WGS sequence"/>
</dbReference>
<dbReference type="PANTHER" id="PTHR13966:SF5">
    <property type="entry name" value="ENDONUCLEASE G, MITOCHONDRIAL"/>
    <property type="match status" value="1"/>
</dbReference>
<dbReference type="SMART" id="SM00892">
    <property type="entry name" value="Endonuclease_NS"/>
    <property type="match status" value="1"/>
</dbReference>
<dbReference type="AlphaFoldDB" id="A0A1V9ZCA2"/>
<evidence type="ECO:0000313" key="7">
    <source>
        <dbReference type="Proteomes" id="UP000243579"/>
    </source>
</evidence>
<accession>A0A1V9ZCA2</accession>
<evidence type="ECO:0000256" key="2">
    <source>
        <dbReference type="PIRSR" id="PIRSR640255-1"/>
    </source>
</evidence>
<dbReference type="PANTHER" id="PTHR13966">
    <property type="entry name" value="ENDONUCLEASE RELATED"/>
    <property type="match status" value="1"/>
</dbReference>
<dbReference type="GO" id="GO:0003676">
    <property type="term" value="F:nucleic acid binding"/>
    <property type="evidence" value="ECO:0007669"/>
    <property type="project" value="InterPro"/>
</dbReference>
<dbReference type="InterPro" id="IPR001604">
    <property type="entry name" value="Endo_G_ENPP1-like_dom"/>
</dbReference>
<protein>
    <submittedName>
        <fullName evidence="6">Endonuclease</fullName>
    </submittedName>
</protein>
<dbReference type="GO" id="GO:0016787">
    <property type="term" value="F:hydrolase activity"/>
    <property type="evidence" value="ECO:0007669"/>
    <property type="project" value="InterPro"/>
</dbReference>
<evidence type="ECO:0000313" key="6">
    <source>
        <dbReference type="EMBL" id="OQR95541.1"/>
    </source>
</evidence>
<evidence type="ECO:0000256" key="3">
    <source>
        <dbReference type="PIRSR" id="PIRSR640255-2"/>
    </source>
</evidence>
<gene>
    <name evidence="6" type="ORF">ACHHYP_00080</name>
</gene>